<evidence type="ECO:0000313" key="3">
    <source>
        <dbReference type="Proteomes" id="UP001610990"/>
    </source>
</evidence>
<feature type="domain" description="pPIWI-RE three-gene island" evidence="1">
    <location>
        <begin position="24"/>
        <end position="160"/>
    </location>
</feature>
<dbReference type="Pfam" id="PF18156">
    <property type="entry name" value="pPIWI_RE_Y"/>
    <property type="match status" value="1"/>
</dbReference>
<gene>
    <name evidence="2" type="ORF">ACH4GP_25760</name>
</gene>
<evidence type="ECO:0000259" key="1">
    <source>
        <dbReference type="Pfam" id="PF18156"/>
    </source>
</evidence>
<comment type="caution">
    <text evidence="2">The sequence shown here is derived from an EMBL/GenBank/DDBJ whole genome shotgun (WGS) entry which is preliminary data.</text>
</comment>
<organism evidence="2 3">
    <name type="scientific">Streptomyces celluloflavus</name>
    <dbReference type="NCBI Taxonomy" id="58344"/>
    <lineage>
        <taxon>Bacteria</taxon>
        <taxon>Bacillati</taxon>
        <taxon>Actinomycetota</taxon>
        <taxon>Actinomycetes</taxon>
        <taxon>Kitasatosporales</taxon>
        <taxon>Streptomycetaceae</taxon>
        <taxon>Streptomyces</taxon>
    </lineage>
</organism>
<keyword evidence="3" id="KW-1185">Reference proteome</keyword>
<protein>
    <recommendedName>
        <fullName evidence="1">pPIWI-RE three-gene island domain-containing protein</fullName>
    </recommendedName>
</protein>
<reference evidence="2 3" key="1">
    <citation type="submission" date="2024-10" db="EMBL/GenBank/DDBJ databases">
        <title>The Natural Products Discovery Center: Release of the First 8490 Sequenced Strains for Exploring Actinobacteria Biosynthetic Diversity.</title>
        <authorList>
            <person name="Kalkreuter E."/>
            <person name="Kautsar S.A."/>
            <person name="Yang D."/>
            <person name="Bader C.D."/>
            <person name="Teijaro C.N."/>
            <person name="Fluegel L."/>
            <person name="Davis C.M."/>
            <person name="Simpson J.R."/>
            <person name="Lauterbach L."/>
            <person name="Steele A.D."/>
            <person name="Gui C."/>
            <person name="Meng S."/>
            <person name="Li G."/>
            <person name="Viehrig K."/>
            <person name="Ye F."/>
            <person name="Su P."/>
            <person name="Kiefer A.F."/>
            <person name="Nichols A."/>
            <person name="Cepeda A.J."/>
            <person name="Yan W."/>
            <person name="Fan B."/>
            <person name="Jiang Y."/>
            <person name="Adhikari A."/>
            <person name="Zheng C.-J."/>
            <person name="Schuster L."/>
            <person name="Cowan T.M."/>
            <person name="Smanski M.J."/>
            <person name="Chevrette M.G."/>
            <person name="De Carvalho L.P.S."/>
            <person name="Shen B."/>
        </authorList>
    </citation>
    <scope>NUCLEOTIDE SEQUENCE [LARGE SCALE GENOMIC DNA]</scope>
    <source>
        <strain evidence="2 3">NPDC018013</strain>
    </source>
</reference>
<sequence length="378" mass="41821">MTSRAPTNAEAQRGMDHGNDPFLALARALTILSEQDGLRSFSLPYPREAQLALDRVILHCLNHGWTPPKSLPELLSWCTRRSVGDAEFGVSPALVSQGARWIHPIGMMPTRTCLELAPLGRPGRVEQDALNSLSALEHRCGSAGRFSRCRQFLARHPLVTHQDRFGRRWEAMTWNKVRELYEPVPEALLDRRMLTVCGTCGLPARAPSGERESGPDTWCEGEDCPPGVRFRLLREPGQCLILRRSLRAFLVAPARTEQAAMDELARIGGGHQLLADSGLGAYRITGSGLRTCLMQVYDRRQPSFLGGRVSEAFSSATDPALVVVPRRAVDQDGYRDAFETALSNECRGRVTLTTPDDLERHLRVQDPPPTQKVEGADA</sequence>
<name>A0ABW7RI64_9ACTN</name>
<proteinExistence type="predicted"/>
<dbReference type="EMBL" id="JBIRGH010000018">
    <property type="protein sequence ID" value="MFH8587765.1"/>
    <property type="molecule type" value="Genomic_DNA"/>
</dbReference>
<dbReference type="RefSeq" id="WP_397674766.1">
    <property type="nucleotide sequence ID" value="NZ_JBIRFW010000023.1"/>
</dbReference>
<accession>A0ABW7RI64</accession>
<dbReference type="Proteomes" id="UP001610990">
    <property type="component" value="Unassembled WGS sequence"/>
</dbReference>
<evidence type="ECO:0000313" key="2">
    <source>
        <dbReference type="EMBL" id="MFH8587765.1"/>
    </source>
</evidence>
<dbReference type="InterPro" id="IPR041191">
    <property type="entry name" value="pPIWI_RE_Y"/>
</dbReference>